<evidence type="ECO:0000256" key="5">
    <source>
        <dbReference type="ARBA" id="ARBA00022840"/>
    </source>
</evidence>
<keyword evidence="9" id="KW-0436">Ligase</keyword>
<comment type="caution">
    <text evidence="9">The sequence shown here is derived from an EMBL/GenBank/DDBJ whole genome shotgun (WGS) entry which is preliminary data.</text>
</comment>
<accession>A0ABU4SJT1</accession>
<comment type="pathway">
    <text evidence="1">Amino-acid biosynthesis; L-asparagine biosynthesis; L-asparagine from L-aspartate (L-Gln route): step 1/1.</text>
</comment>
<comment type="similarity">
    <text evidence="2">Belongs to the asparagine synthetase family.</text>
</comment>
<evidence type="ECO:0000313" key="10">
    <source>
        <dbReference type="Proteomes" id="UP001271640"/>
    </source>
</evidence>
<proteinExistence type="inferred from homology"/>
<dbReference type="GO" id="GO:0004066">
    <property type="term" value="F:asparagine synthase (glutamine-hydrolyzing) activity"/>
    <property type="evidence" value="ECO:0007669"/>
    <property type="project" value="UniProtKB-EC"/>
</dbReference>
<dbReference type="EMBL" id="VCDP01000022">
    <property type="protein sequence ID" value="MDX7998855.1"/>
    <property type="molecule type" value="Genomic_DNA"/>
</dbReference>
<dbReference type="RefSeq" id="WP_319925592.1">
    <property type="nucleotide sequence ID" value="NZ_VCDP01000022.1"/>
</dbReference>
<reference evidence="10" key="1">
    <citation type="journal article" date="2024" name="Toxins">
        <title>Genome Sequence Analysis of Native Xenorhabdus Strains Isolated from Entomopathogenic Nematodes in Argentina.</title>
        <authorList>
            <person name="Palma L."/>
            <person name="Frizzo L."/>
            <person name="Kaiser S."/>
            <person name="Berry C."/>
            <person name="Caballero P."/>
            <person name="Bode H.B."/>
            <person name="Del Valle E.E."/>
        </authorList>
    </citation>
    <scope>NUCLEOTIDE SEQUENCE [LARGE SCALE GENOMIC DNA]</scope>
    <source>
        <strain evidence="10">Reich</strain>
    </source>
</reference>
<evidence type="ECO:0000256" key="6">
    <source>
        <dbReference type="ARBA" id="ARBA00022962"/>
    </source>
</evidence>
<dbReference type="Gene3D" id="3.60.20.10">
    <property type="entry name" value="Glutamine Phosphoribosylpyrophosphate, subunit 1, domain 1"/>
    <property type="match status" value="1"/>
</dbReference>
<dbReference type="SUPFAM" id="SSF56235">
    <property type="entry name" value="N-terminal nucleophile aminohydrolases (Ntn hydrolases)"/>
    <property type="match status" value="1"/>
</dbReference>
<dbReference type="SUPFAM" id="SSF52402">
    <property type="entry name" value="Adenine nucleotide alpha hydrolases-like"/>
    <property type="match status" value="1"/>
</dbReference>
<gene>
    <name evidence="9" type="primary">asnB</name>
    <name evidence="9" type="ORF">FE394_06520</name>
</gene>
<dbReference type="Proteomes" id="UP001271640">
    <property type="component" value="Unassembled WGS sequence"/>
</dbReference>
<evidence type="ECO:0000259" key="8">
    <source>
        <dbReference type="PROSITE" id="PS51278"/>
    </source>
</evidence>
<dbReference type="PANTHER" id="PTHR43284">
    <property type="entry name" value="ASPARAGINE SYNTHETASE (GLUTAMINE-HYDROLYZING)"/>
    <property type="match status" value="1"/>
</dbReference>
<keyword evidence="5" id="KW-0067">ATP-binding</keyword>
<evidence type="ECO:0000256" key="2">
    <source>
        <dbReference type="ARBA" id="ARBA00005752"/>
    </source>
</evidence>
<feature type="domain" description="Glutamine amidotransferase type-2" evidence="8">
    <location>
        <begin position="2"/>
        <end position="217"/>
    </location>
</feature>
<dbReference type="InterPro" id="IPR029055">
    <property type="entry name" value="Ntn_hydrolases_N"/>
</dbReference>
<dbReference type="InterPro" id="IPR051786">
    <property type="entry name" value="ASN_synthetase/amidase"/>
</dbReference>
<name>A0ABU4SJT1_9GAMM</name>
<dbReference type="InterPro" id="IPR017932">
    <property type="entry name" value="GATase_2_dom"/>
</dbReference>
<dbReference type="PANTHER" id="PTHR43284:SF1">
    <property type="entry name" value="ASPARAGINE SYNTHETASE"/>
    <property type="match status" value="1"/>
</dbReference>
<dbReference type="Pfam" id="PF00733">
    <property type="entry name" value="Asn_synthase"/>
    <property type="match status" value="1"/>
</dbReference>
<evidence type="ECO:0000256" key="4">
    <source>
        <dbReference type="ARBA" id="ARBA00022741"/>
    </source>
</evidence>
<dbReference type="CDD" id="cd00712">
    <property type="entry name" value="AsnB"/>
    <property type="match status" value="1"/>
</dbReference>
<evidence type="ECO:0000313" key="9">
    <source>
        <dbReference type="EMBL" id="MDX7998855.1"/>
    </source>
</evidence>
<dbReference type="NCBIfam" id="TIGR01536">
    <property type="entry name" value="asn_synth_AEB"/>
    <property type="match status" value="1"/>
</dbReference>
<dbReference type="PROSITE" id="PS51278">
    <property type="entry name" value="GATASE_TYPE_2"/>
    <property type="match status" value="1"/>
</dbReference>
<dbReference type="CDD" id="cd01991">
    <property type="entry name" value="Asn_synthase_B_C"/>
    <property type="match status" value="1"/>
</dbReference>
<dbReference type="InterPro" id="IPR014729">
    <property type="entry name" value="Rossmann-like_a/b/a_fold"/>
</dbReference>
<protein>
    <recommendedName>
        <fullName evidence="3">asparagine synthase (glutamine-hydrolyzing)</fullName>
        <ecNumber evidence="3">6.3.5.4</ecNumber>
    </recommendedName>
</protein>
<dbReference type="Pfam" id="PF13537">
    <property type="entry name" value="GATase_7"/>
    <property type="match status" value="1"/>
</dbReference>
<keyword evidence="4" id="KW-0547">Nucleotide-binding</keyword>
<dbReference type="PIRSF" id="PIRSF001589">
    <property type="entry name" value="Asn_synthetase_glu-h"/>
    <property type="match status" value="1"/>
</dbReference>
<evidence type="ECO:0000256" key="3">
    <source>
        <dbReference type="ARBA" id="ARBA00012737"/>
    </source>
</evidence>
<comment type="catalytic activity">
    <reaction evidence="7">
        <text>L-aspartate + L-glutamine + ATP + H2O = L-asparagine + L-glutamate + AMP + diphosphate + H(+)</text>
        <dbReference type="Rhea" id="RHEA:12228"/>
        <dbReference type="ChEBI" id="CHEBI:15377"/>
        <dbReference type="ChEBI" id="CHEBI:15378"/>
        <dbReference type="ChEBI" id="CHEBI:29985"/>
        <dbReference type="ChEBI" id="CHEBI:29991"/>
        <dbReference type="ChEBI" id="CHEBI:30616"/>
        <dbReference type="ChEBI" id="CHEBI:33019"/>
        <dbReference type="ChEBI" id="CHEBI:58048"/>
        <dbReference type="ChEBI" id="CHEBI:58359"/>
        <dbReference type="ChEBI" id="CHEBI:456215"/>
        <dbReference type="EC" id="6.3.5.4"/>
    </reaction>
</comment>
<organism evidence="9 10">
    <name type="scientific">Xenorhabdus littoralis</name>
    <dbReference type="NCBI Taxonomy" id="2582835"/>
    <lineage>
        <taxon>Bacteria</taxon>
        <taxon>Pseudomonadati</taxon>
        <taxon>Pseudomonadota</taxon>
        <taxon>Gammaproteobacteria</taxon>
        <taxon>Enterobacterales</taxon>
        <taxon>Morganellaceae</taxon>
        <taxon>Xenorhabdus</taxon>
    </lineage>
</organism>
<sequence>MCGIAGALSTNYKPQKYISELMGNSLFHRGPDAIGQWHDESAGILLVHRRLSILDLSSAGSQPMRSQSGRYVIVFNGEIYNHLNLRKQLESEVSTILWKSHSDTETLLECLSFWGIEKTLKNIIGMFSIALWDTHERTLMLARDRMGEKPLYWGWCNNTLLFGSEIKALKQHPAFNAEIDRNALTLYFRHNYIPAPYSIYQGINKLHAGHYIVIRQNQNPQDIISKPYWNFNEIAEDGISNPFVGSNNEAINHLEYLIKNSVSSQMISDVPIGAFLSGGIDSSTIVSIMQQYSRNPIKTFAIGFDEQKYNEAIYAREVADYLGTDHTELYVNAQDALSVIPKLPKIYCEPFADSSQIPTYLVSQLAKQHVTVALSGDAGDELFGGYTPYQFAPNIWNKISKLPISLRKLAVSLLSDFPLPDKINKLLSVLPSNNREQLYSILMSHWQNSENLVIGSSTPLTFMTNVNSWPITDSFEHWMMAIDTKQYMIDNILVKVDRAAMANSLETRIPLLDPNIIKFAWQLPLSMKIRKNNSKWILREVLYRHVPKNLIERPKKGFSIPIGQWLKGPLKEWADTLLNSNRLSDEGFLNSDIVNNAWKQHIKGTKDHSYRLWSVLMFQAWLEENTKTSVRK</sequence>
<keyword evidence="10" id="KW-1185">Reference proteome</keyword>
<dbReference type="EC" id="6.3.5.4" evidence="3"/>
<dbReference type="InterPro" id="IPR006426">
    <property type="entry name" value="Asn_synth_AEB"/>
</dbReference>
<evidence type="ECO:0000256" key="7">
    <source>
        <dbReference type="ARBA" id="ARBA00048741"/>
    </source>
</evidence>
<dbReference type="InterPro" id="IPR001962">
    <property type="entry name" value="Asn_synthase"/>
</dbReference>
<dbReference type="Gene3D" id="3.40.50.620">
    <property type="entry name" value="HUPs"/>
    <property type="match status" value="1"/>
</dbReference>
<evidence type="ECO:0000256" key="1">
    <source>
        <dbReference type="ARBA" id="ARBA00005187"/>
    </source>
</evidence>
<dbReference type="InterPro" id="IPR033738">
    <property type="entry name" value="AsnB_N"/>
</dbReference>
<keyword evidence="6" id="KW-0315">Glutamine amidotransferase</keyword>